<keyword evidence="2" id="KW-0560">Oxidoreductase</keyword>
<protein>
    <submittedName>
        <fullName evidence="3">Pteridine reductase</fullName>
    </submittedName>
</protein>
<dbReference type="GO" id="GO:0016491">
    <property type="term" value="F:oxidoreductase activity"/>
    <property type="evidence" value="ECO:0007669"/>
    <property type="project" value="UniProtKB-KW"/>
</dbReference>
<dbReference type="SUPFAM" id="SSF51735">
    <property type="entry name" value="NAD(P)-binding Rossmann-fold domains"/>
    <property type="match status" value="1"/>
</dbReference>
<dbReference type="STRING" id="152573.SAMN04488051_102151"/>
<dbReference type="InterPro" id="IPR036291">
    <property type="entry name" value="NAD(P)-bd_dom_sf"/>
</dbReference>
<keyword evidence="4" id="KW-1185">Reference proteome</keyword>
<dbReference type="EMBL" id="FNRM01000002">
    <property type="protein sequence ID" value="SEA22088.1"/>
    <property type="molecule type" value="Genomic_DNA"/>
</dbReference>
<dbReference type="PROSITE" id="PS00061">
    <property type="entry name" value="ADH_SHORT"/>
    <property type="match status" value="1"/>
</dbReference>
<dbReference type="OrthoDB" id="9793499at2"/>
<dbReference type="PRINTS" id="PR00080">
    <property type="entry name" value="SDRFAMILY"/>
</dbReference>
<dbReference type="InterPro" id="IPR020904">
    <property type="entry name" value="Sc_DH/Rdtase_CS"/>
</dbReference>
<evidence type="ECO:0000256" key="1">
    <source>
        <dbReference type="ARBA" id="ARBA00006484"/>
    </source>
</evidence>
<dbReference type="PANTHER" id="PTHR43639:SF1">
    <property type="entry name" value="SHORT-CHAIN DEHYDROGENASE_REDUCTASE FAMILY PROTEIN"/>
    <property type="match status" value="1"/>
</dbReference>
<evidence type="ECO:0000313" key="4">
    <source>
        <dbReference type="Proteomes" id="UP000198773"/>
    </source>
</evidence>
<dbReference type="Proteomes" id="UP000198773">
    <property type="component" value="Unassembled WGS sequence"/>
</dbReference>
<dbReference type="PANTHER" id="PTHR43639">
    <property type="entry name" value="OXIDOREDUCTASE, SHORT-CHAIN DEHYDROGENASE/REDUCTASE FAMILY (AFU_ORTHOLOGUE AFUA_5G02870)"/>
    <property type="match status" value="1"/>
</dbReference>
<comment type="similarity">
    <text evidence="1">Belongs to the short-chain dehydrogenases/reductases (SDR) family.</text>
</comment>
<accession>A0A1H3ZF03</accession>
<sequence>MNSTTAPVALITGSAKRLGRAMIERLHRHGYQVIIHYHNSEAEAQSFANSLNQQRPHSAHLVKGDLTDNSSLLRIASEAEQAFGRLDVLINNASAFYPTRLGSANFEDWDQLMGSNAKAPFFLSQALAPALSKQNGCIINMVDIHAERPLLEHPIYCMAKAALLMLTKSLARELAPTIRVNGIAPGAILWPSNDIAETDKQMILQQIPLETLGTPDDIADTALFLIESGYVNGQIIAVDGGRSLGGTKKA</sequence>
<dbReference type="Pfam" id="PF13561">
    <property type="entry name" value="adh_short_C2"/>
    <property type="match status" value="1"/>
</dbReference>
<organism evidence="3 4">
    <name type="scientific">Alkalimonas amylolytica</name>
    <dbReference type="NCBI Taxonomy" id="152573"/>
    <lineage>
        <taxon>Bacteria</taxon>
        <taxon>Pseudomonadati</taxon>
        <taxon>Pseudomonadota</taxon>
        <taxon>Gammaproteobacteria</taxon>
        <taxon>Alkalimonas</taxon>
    </lineage>
</organism>
<dbReference type="FunFam" id="3.40.50.720:FF:000084">
    <property type="entry name" value="Short-chain dehydrogenase reductase"/>
    <property type="match status" value="1"/>
</dbReference>
<dbReference type="AlphaFoldDB" id="A0A1H3ZF03"/>
<name>A0A1H3ZF03_ALKAM</name>
<gene>
    <name evidence="3" type="ORF">SAMN04488051_102151</name>
</gene>
<reference evidence="3 4" key="1">
    <citation type="submission" date="2016-10" db="EMBL/GenBank/DDBJ databases">
        <authorList>
            <person name="de Groot N.N."/>
        </authorList>
    </citation>
    <scope>NUCLEOTIDE SEQUENCE [LARGE SCALE GENOMIC DNA]</scope>
    <source>
        <strain evidence="3 4">CGMCC 1.3430</strain>
    </source>
</reference>
<dbReference type="InterPro" id="IPR002347">
    <property type="entry name" value="SDR_fam"/>
</dbReference>
<evidence type="ECO:0000256" key="2">
    <source>
        <dbReference type="ARBA" id="ARBA00023002"/>
    </source>
</evidence>
<proteinExistence type="inferred from homology"/>
<dbReference type="PRINTS" id="PR00081">
    <property type="entry name" value="GDHRDH"/>
</dbReference>
<dbReference type="Gene3D" id="3.40.50.720">
    <property type="entry name" value="NAD(P)-binding Rossmann-like Domain"/>
    <property type="match status" value="1"/>
</dbReference>
<dbReference type="NCBIfam" id="NF006598">
    <property type="entry name" value="PRK09135.1"/>
    <property type="match status" value="1"/>
</dbReference>
<dbReference type="RefSeq" id="WP_091340080.1">
    <property type="nucleotide sequence ID" value="NZ_FNRM01000002.1"/>
</dbReference>
<evidence type="ECO:0000313" key="3">
    <source>
        <dbReference type="EMBL" id="SEA22088.1"/>
    </source>
</evidence>